<organism evidence="2 3">
    <name type="scientific">Stutzerimonas stutzeri</name>
    <name type="common">Pseudomonas stutzeri</name>
    <dbReference type="NCBI Taxonomy" id="316"/>
    <lineage>
        <taxon>Bacteria</taxon>
        <taxon>Pseudomonadati</taxon>
        <taxon>Pseudomonadota</taxon>
        <taxon>Gammaproteobacteria</taxon>
        <taxon>Pseudomonadales</taxon>
        <taxon>Pseudomonadaceae</taxon>
        <taxon>Stutzerimonas</taxon>
    </lineage>
</organism>
<comment type="caution">
    <text evidence="2">The sequence shown here is derived from an EMBL/GenBank/DDBJ whole genome shotgun (WGS) entry which is preliminary data.</text>
</comment>
<dbReference type="GO" id="GO:0015074">
    <property type="term" value="P:DNA integration"/>
    <property type="evidence" value="ECO:0007669"/>
    <property type="project" value="InterPro"/>
</dbReference>
<evidence type="ECO:0000313" key="2">
    <source>
        <dbReference type="EMBL" id="MDH1236696.1"/>
    </source>
</evidence>
<keyword evidence="1" id="KW-0233">DNA recombination</keyword>
<dbReference type="Gene3D" id="1.10.443.10">
    <property type="entry name" value="Intergrase catalytic core"/>
    <property type="match status" value="1"/>
</dbReference>
<dbReference type="Proteomes" id="UP001158500">
    <property type="component" value="Unassembled WGS sequence"/>
</dbReference>
<dbReference type="EMBL" id="JAOCAE010000007">
    <property type="protein sequence ID" value="MDH1236696.1"/>
    <property type="molecule type" value="Genomic_DNA"/>
</dbReference>
<dbReference type="RefSeq" id="WP_279641531.1">
    <property type="nucleotide sequence ID" value="NZ_JAOCAE010000007.1"/>
</dbReference>
<evidence type="ECO:0000313" key="3">
    <source>
        <dbReference type="Proteomes" id="UP001158500"/>
    </source>
</evidence>
<dbReference type="InterPro" id="IPR013762">
    <property type="entry name" value="Integrase-like_cat_sf"/>
</dbReference>
<name>A0AA42TF84_STUST</name>
<gene>
    <name evidence="2" type="ORF">N5C32_11675</name>
</gene>
<dbReference type="InterPro" id="IPR011010">
    <property type="entry name" value="DNA_brk_join_enz"/>
</dbReference>
<accession>A0AA42TF84</accession>
<sequence length="693" mass="79111">MEMPHELNFLNPFFVDSKCKLQRADWLKSSFHDNVWHYNFDYKRDKTLNWSVDLDDGSILTDRKNNDLLAGLKYMLTSATEKVAGGGADSNSIKSQAINFARAVHVIDYLLLHSAEYEFSTYGLAGLSSNNLKSILTTLTYHPDTSESVYGWRKRMSSYCLELLESTDQNLISKTLDAIPEMQIVTPDQEDENELDVELHLIPNIRAALYLKGYYRKGNQRWNSPNSAMLSEVIYKKTLKGKSETKSVINILTYYKSASDFRREYPPVRVTTGERKTITPTAFNGYKASIYSMGRLHELGIPAPPVSDLIEVLKFQANLSSPGSFRTLPSAVVFGAFKDSVEFHLKHGKTIVNGFCKLILYCKIHKIKVGELSDKELQHVVGPELAALGVRQFGLSFRNEDSLLGRIRIESKESYFNKLRTNCAVLEFIGVYIGAVQLVVGAITARRVGELLDLHCTNCLDSTEQWLNFYNRKSTYRLYGLRNLEARPIEPIAVQMIKNLIRMQKILVRLGYIEEMCHLFATPSIRGDVGFSQPTSYSYNRNLDFLCDYIQTPINNKGERYYIRQHQLRRFFAMLFFHSASFGGLETLQWMLGHTDIEHLWNYITETLDGTILRGAKAQFVAESLHQGGTESYAQLAHLLRARYGTDDFALVDTEELEEHILDLIQEGEVCIEPEFFVDNAGKHMRVIVKIKD</sequence>
<dbReference type="AlphaFoldDB" id="A0AA42TF84"/>
<reference evidence="2" key="1">
    <citation type="submission" date="2022-09" db="EMBL/GenBank/DDBJ databases">
        <title>Intensive care unit water sources are persistently colonized with multi-drug resistant bacteria and are the site of extensive horizontal gene transfer of antibiotic resistance genes.</title>
        <authorList>
            <person name="Diorio-Toth L."/>
        </authorList>
    </citation>
    <scope>NUCLEOTIDE SEQUENCE</scope>
    <source>
        <strain evidence="2">GD03947</strain>
    </source>
</reference>
<dbReference type="SUPFAM" id="SSF56349">
    <property type="entry name" value="DNA breaking-rejoining enzymes"/>
    <property type="match status" value="1"/>
</dbReference>
<protein>
    <submittedName>
        <fullName evidence="2">Integrase</fullName>
    </submittedName>
</protein>
<dbReference type="GO" id="GO:0003677">
    <property type="term" value="F:DNA binding"/>
    <property type="evidence" value="ECO:0007669"/>
    <property type="project" value="InterPro"/>
</dbReference>
<dbReference type="GO" id="GO:0006310">
    <property type="term" value="P:DNA recombination"/>
    <property type="evidence" value="ECO:0007669"/>
    <property type="project" value="UniProtKB-KW"/>
</dbReference>
<proteinExistence type="predicted"/>
<evidence type="ECO:0000256" key="1">
    <source>
        <dbReference type="ARBA" id="ARBA00023172"/>
    </source>
</evidence>